<dbReference type="Gene3D" id="2.60.120.260">
    <property type="entry name" value="Galactose-binding domain-like"/>
    <property type="match status" value="1"/>
</dbReference>
<comment type="subcellular location">
    <subcellularLocation>
        <location evidence="1">Cell envelope</location>
    </subcellularLocation>
    <subcellularLocation>
        <location evidence="2">Secreted</location>
    </subcellularLocation>
</comment>
<protein>
    <recommendedName>
        <fullName evidence="7">DUF642 domain-containing protein</fullName>
    </recommendedName>
</protein>
<organism evidence="8 9">
    <name type="scientific">Papaver nudicaule</name>
    <name type="common">Iceland poppy</name>
    <dbReference type="NCBI Taxonomy" id="74823"/>
    <lineage>
        <taxon>Eukaryota</taxon>
        <taxon>Viridiplantae</taxon>
        <taxon>Streptophyta</taxon>
        <taxon>Embryophyta</taxon>
        <taxon>Tracheophyta</taxon>
        <taxon>Spermatophyta</taxon>
        <taxon>Magnoliopsida</taxon>
        <taxon>Ranunculales</taxon>
        <taxon>Papaveraceae</taxon>
        <taxon>Papaveroideae</taxon>
        <taxon>Papaver</taxon>
    </lineage>
</organism>
<accession>A0AA41V8N2</accession>
<dbReference type="Proteomes" id="UP001177140">
    <property type="component" value="Unassembled WGS sequence"/>
</dbReference>
<dbReference type="Pfam" id="PF04862">
    <property type="entry name" value="DUF642"/>
    <property type="match status" value="1"/>
</dbReference>
<evidence type="ECO:0000313" key="9">
    <source>
        <dbReference type="Proteomes" id="UP001177140"/>
    </source>
</evidence>
<evidence type="ECO:0000313" key="8">
    <source>
        <dbReference type="EMBL" id="MCL7028503.1"/>
    </source>
</evidence>
<feature type="domain" description="DUF642" evidence="7">
    <location>
        <begin position="36"/>
        <end position="136"/>
    </location>
</feature>
<proteinExistence type="predicted"/>
<evidence type="ECO:0000256" key="2">
    <source>
        <dbReference type="ARBA" id="ARBA00004613"/>
    </source>
</evidence>
<evidence type="ECO:0000256" key="1">
    <source>
        <dbReference type="ARBA" id="ARBA00004196"/>
    </source>
</evidence>
<evidence type="ECO:0000256" key="5">
    <source>
        <dbReference type="ARBA" id="ARBA00023180"/>
    </source>
</evidence>
<evidence type="ECO:0000259" key="7">
    <source>
        <dbReference type="Pfam" id="PF04862"/>
    </source>
</evidence>
<keyword evidence="3" id="KW-0964">Secreted</keyword>
<feature type="region of interest" description="Disordered" evidence="6">
    <location>
        <begin position="1"/>
        <end position="34"/>
    </location>
</feature>
<comment type="caution">
    <text evidence="8">The sequence shown here is derived from an EMBL/GenBank/DDBJ whole genome shotgun (WGS) entry which is preliminary data.</text>
</comment>
<dbReference type="AlphaFoldDB" id="A0AA41V8N2"/>
<sequence>MVKNGGFEEGPHRFKNSTNGVLLPPKQEDATSPLPGRESAIAQILRTIPGKSYQLSFTIGDAKNGCHGSMVVEAFAADGKFKVPFESTGKGGFKNATFKFKATAARTRLTFYSSFYHTRVDDFGSLCGPIVDDVKVLPLRV</sequence>
<reference evidence="8" key="1">
    <citation type="submission" date="2022-03" db="EMBL/GenBank/DDBJ databases">
        <title>A functionally conserved STORR gene fusion in Papaver species that diverged 16.8 million years ago.</title>
        <authorList>
            <person name="Catania T."/>
        </authorList>
    </citation>
    <scope>NUCLEOTIDE SEQUENCE</scope>
    <source>
        <strain evidence="8">S-191538</strain>
    </source>
</reference>
<evidence type="ECO:0000256" key="3">
    <source>
        <dbReference type="ARBA" id="ARBA00022525"/>
    </source>
</evidence>
<gene>
    <name evidence="8" type="ORF">MKW94_010580</name>
</gene>
<keyword evidence="5" id="KW-0325">Glycoprotein</keyword>
<dbReference type="InterPro" id="IPR052437">
    <property type="entry name" value="Pectin_Meth_Modulator"/>
</dbReference>
<keyword evidence="9" id="KW-1185">Reference proteome</keyword>
<dbReference type="PANTHER" id="PTHR31265:SF2">
    <property type="entry name" value="F17A17.37 PROTEIN"/>
    <property type="match status" value="1"/>
</dbReference>
<dbReference type="EMBL" id="JAJJMA010080262">
    <property type="protein sequence ID" value="MCL7028503.1"/>
    <property type="molecule type" value="Genomic_DNA"/>
</dbReference>
<keyword evidence="4" id="KW-0732">Signal</keyword>
<dbReference type="GO" id="GO:0005576">
    <property type="term" value="C:extracellular region"/>
    <property type="evidence" value="ECO:0007669"/>
    <property type="project" value="UniProtKB-SubCell"/>
</dbReference>
<evidence type="ECO:0000256" key="4">
    <source>
        <dbReference type="ARBA" id="ARBA00022729"/>
    </source>
</evidence>
<name>A0AA41V8N2_PAPNU</name>
<evidence type="ECO:0000256" key="6">
    <source>
        <dbReference type="SAM" id="MobiDB-lite"/>
    </source>
</evidence>
<dbReference type="InterPro" id="IPR006946">
    <property type="entry name" value="DGR2-like_dom"/>
</dbReference>
<dbReference type="PANTHER" id="PTHR31265">
    <property type="entry name" value="OS02G0527500 PROTEIN-RELATED"/>
    <property type="match status" value="1"/>
</dbReference>